<comment type="subcellular location">
    <subcellularLocation>
        <location evidence="2">Cytoplasm</location>
        <location evidence="2">Cytoskeleton</location>
    </subcellularLocation>
</comment>
<comment type="function">
    <text evidence="1">Actins are highly conserved proteins that are involved in various types of cell motility and are ubiquitously expressed in all eukaryotic cells.</text>
</comment>
<dbReference type="InterPro" id="IPR004001">
    <property type="entry name" value="Actin_CS"/>
</dbReference>
<keyword evidence="6" id="KW-0378">Hydrolase</keyword>
<gene>
    <name evidence="11" type="ORF">FSP39_015277</name>
</gene>
<dbReference type="InterPro" id="IPR004000">
    <property type="entry name" value="Actin"/>
</dbReference>
<dbReference type="Proteomes" id="UP001186944">
    <property type="component" value="Unassembled WGS sequence"/>
</dbReference>
<protein>
    <recommendedName>
        <fullName evidence="13">Actin</fullName>
    </recommendedName>
</protein>
<dbReference type="GO" id="GO:0005524">
    <property type="term" value="F:ATP binding"/>
    <property type="evidence" value="ECO:0007669"/>
    <property type="project" value="UniProtKB-KW"/>
</dbReference>
<dbReference type="FunFam" id="3.90.640.10:FF:000047">
    <property type="entry name" value="Actin, alpha skeletal muscle"/>
    <property type="match status" value="1"/>
</dbReference>
<dbReference type="Pfam" id="PF00022">
    <property type="entry name" value="Actin"/>
    <property type="match status" value="2"/>
</dbReference>
<evidence type="ECO:0000256" key="3">
    <source>
        <dbReference type="ARBA" id="ARBA00006752"/>
    </source>
</evidence>
<accession>A0AA89C6M1</accession>
<comment type="caution">
    <text evidence="11">The sequence shown here is derived from an EMBL/GenBank/DDBJ whole genome shotgun (WGS) entry which is preliminary data.</text>
</comment>
<evidence type="ECO:0000256" key="1">
    <source>
        <dbReference type="ARBA" id="ARBA00003520"/>
    </source>
</evidence>
<organism evidence="11 12">
    <name type="scientific">Pinctada imbricata</name>
    <name type="common">Atlantic pearl-oyster</name>
    <name type="synonym">Pinctada martensii</name>
    <dbReference type="NCBI Taxonomy" id="66713"/>
    <lineage>
        <taxon>Eukaryota</taxon>
        <taxon>Metazoa</taxon>
        <taxon>Spiralia</taxon>
        <taxon>Lophotrochozoa</taxon>
        <taxon>Mollusca</taxon>
        <taxon>Bivalvia</taxon>
        <taxon>Autobranchia</taxon>
        <taxon>Pteriomorphia</taxon>
        <taxon>Pterioida</taxon>
        <taxon>Pterioidea</taxon>
        <taxon>Pteriidae</taxon>
        <taxon>Pinctada</taxon>
    </lineage>
</organism>
<proteinExistence type="inferred from homology"/>
<dbReference type="EMBL" id="VSWD01000005">
    <property type="protein sequence ID" value="KAK3102959.1"/>
    <property type="molecule type" value="Genomic_DNA"/>
</dbReference>
<evidence type="ECO:0000256" key="6">
    <source>
        <dbReference type="ARBA" id="ARBA00022801"/>
    </source>
</evidence>
<sequence length="806" mass="89965">MPMLEEDIGAVVIDNGSGMCKAGFAGDDTPRAVFPALVGRPRYQNVMAGMGQKDSYVGDEAQSHRGILTLRYPVEHGIVTNWDDMEKIWHHTFYNELRVAPEEHPVLCTEAPLNPKANRERMTQIMFETFNVPGFYVSIQAVLSLYASGRTTGIVFDSGDGVSHVVPIYEGYALPHAIKRVDLAGRDLTAYLKRILTERGYNFSTTSELEIVRDMKEKLCYVCADFEQEMTTAATSSSIEKSYELPDASLVTVGNERFRCPEVLFQPSFTGMESVGIHELVHNSIMNCDIDIRRDMYSNVVLSGGSTMFPGIGDRMKREMESVCPSSMKVKVVAAPERKYSVWIGGSILGSLSTFQQMWVSKQEYDDPVHQSKGKGFPAKMINCSYTFDVYQEGSPTLKIAQYVHVSAAPPPGGIESTFTFNIRTETTKRREEEDVAALVIDNGSGMCKAGFAGDDAPRAVFPALVGRPRYQNVMAGMGQKDSYVGDEAQSHRGILTLRYPVEHGIVTNWDDMEKIWHHTFYNELRVAPEEHPVLCTEAPLNPKANRERMTQIMFETFNVPGFYVSIQAVLSLYASGRTTGIVFDSGDGVSHVVPIYEGYALPHAIKRVDLAGRDLTAYLKRILTERGYNFTTTSELEIVRDMKEKLCYVCADFEQEMTTAATSSSIEKSYELPDGSHVTVGNERFRCPEVLFQPSFTGMESVGIHELVHNSIMNCDIDIRRDMYSNVVLSGGSTMFPGIGDRMKREMESVCPSSMKVKVVAAPERKYSVWIGGSILGSLSTFQQMWVSKQEYDECGPSIIHRKCF</sequence>
<dbReference type="FunFam" id="3.30.420.40:FF:000218">
    <property type="entry name" value="actin, alpha sarcomeric/skeletal-like"/>
    <property type="match status" value="2"/>
</dbReference>
<dbReference type="SMART" id="SM00268">
    <property type="entry name" value="ACTIN"/>
    <property type="match status" value="2"/>
</dbReference>
<evidence type="ECO:0000256" key="7">
    <source>
        <dbReference type="ARBA" id="ARBA00022840"/>
    </source>
</evidence>
<dbReference type="Gene3D" id="3.30.420.40">
    <property type="match status" value="4"/>
</dbReference>
<dbReference type="FunFam" id="3.90.640.10:FF:000001">
    <property type="entry name" value="Actin, muscle"/>
    <property type="match status" value="1"/>
</dbReference>
<keyword evidence="12" id="KW-1185">Reference proteome</keyword>
<keyword evidence="8" id="KW-0206">Cytoskeleton</keyword>
<evidence type="ECO:0008006" key="13">
    <source>
        <dbReference type="Google" id="ProtNLM"/>
    </source>
</evidence>
<evidence type="ECO:0000256" key="9">
    <source>
        <dbReference type="ARBA" id="ARBA00049360"/>
    </source>
</evidence>
<dbReference type="FunFam" id="3.30.420.40:FF:000291">
    <property type="entry name" value="Actin, alpha skeletal muscle"/>
    <property type="match status" value="2"/>
</dbReference>
<dbReference type="GO" id="GO:0005856">
    <property type="term" value="C:cytoskeleton"/>
    <property type="evidence" value="ECO:0007669"/>
    <property type="project" value="UniProtKB-SubCell"/>
</dbReference>
<reference evidence="11" key="1">
    <citation type="submission" date="2019-08" db="EMBL/GenBank/DDBJ databases">
        <title>The improved chromosome-level genome for the pearl oyster Pinctada fucata martensii using PacBio sequencing and Hi-C.</title>
        <authorList>
            <person name="Zheng Z."/>
        </authorList>
    </citation>
    <scope>NUCLEOTIDE SEQUENCE</scope>
    <source>
        <strain evidence="11">ZZ-2019</strain>
        <tissue evidence="11">Adductor muscle</tissue>
    </source>
</reference>
<evidence type="ECO:0000256" key="2">
    <source>
        <dbReference type="ARBA" id="ARBA00004245"/>
    </source>
</evidence>
<evidence type="ECO:0000256" key="10">
    <source>
        <dbReference type="RuleBase" id="RU000487"/>
    </source>
</evidence>
<dbReference type="GO" id="GO:0016787">
    <property type="term" value="F:hydrolase activity"/>
    <property type="evidence" value="ECO:0007669"/>
    <property type="project" value="UniProtKB-KW"/>
</dbReference>
<dbReference type="PROSITE" id="PS00432">
    <property type="entry name" value="ACTINS_2"/>
    <property type="match status" value="2"/>
</dbReference>
<comment type="catalytic activity">
    <reaction evidence="9">
        <text>ATP + H2O = ADP + phosphate + H(+)</text>
        <dbReference type="Rhea" id="RHEA:13065"/>
        <dbReference type="ChEBI" id="CHEBI:15377"/>
        <dbReference type="ChEBI" id="CHEBI:15378"/>
        <dbReference type="ChEBI" id="CHEBI:30616"/>
        <dbReference type="ChEBI" id="CHEBI:43474"/>
        <dbReference type="ChEBI" id="CHEBI:456216"/>
    </reaction>
</comment>
<dbReference type="FunFam" id="2.30.36.70:FF:000001">
    <property type="entry name" value="Actin, alpha skeletal muscle"/>
    <property type="match status" value="2"/>
</dbReference>
<dbReference type="SUPFAM" id="SSF53067">
    <property type="entry name" value="Actin-like ATPase domain"/>
    <property type="match status" value="4"/>
</dbReference>
<keyword evidence="4" id="KW-0963">Cytoplasm</keyword>
<dbReference type="CDD" id="cd10224">
    <property type="entry name" value="ASKHA_NBD_actin"/>
    <property type="match status" value="2"/>
</dbReference>
<evidence type="ECO:0000256" key="4">
    <source>
        <dbReference type="ARBA" id="ARBA00022490"/>
    </source>
</evidence>
<keyword evidence="5" id="KW-0547">Nucleotide-binding</keyword>
<dbReference type="PANTHER" id="PTHR11937">
    <property type="entry name" value="ACTIN"/>
    <property type="match status" value="1"/>
</dbReference>
<dbReference type="FunFam" id="3.30.420.40:FF:000058">
    <property type="entry name" value="Putative actin-related protein 5"/>
    <property type="match status" value="1"/>
</dbReference>
<name>A0AA89C6M1_PINIB</name>
<keyword evidence="7" id="KW-0067">ATP-binding</keyword>
<comment type="similarity">
    <text evidence="3 10">Belongs to the actin family.</text>
</comment>
<dbReference type="PRINTS" id="PR00190">
    <property type="entry name" value="ACTIN"/>
</dbReference>
<dbReference type="AlphaFoldDB" id="A0AA89C6M1"/>
<evidence type="ECO:0000256" key="5">
    <source>
        <dbReference type="ARBA" id="ARBA00022741"/>
    </source>
</evidence>
<evidence type="ECO:0000313" key="11">
    <source>
        <dbReference type="EMBL" id="KAK3102959.1"/>
    </source>
</evidence>
<dbReference type="InterPro" id="IPR043129">
    <property type="entry name" value="ATPase_NBD"/>
</dbReference>
<evidence type="ECO:0000256" key="8">
    <source>
        <dbReference type="ARBA" id="ARBA00023212"/>
    </source>
</evidence>
<dbReference type="Gene3D" id="3.90.640.10">
    <property type="entry name" value="Actin, Chain A, domain 4"/>
    <property type="match status" value="2"/>
</dbReference>
<evidence type="ECO:0000313" key="12">
    <source>
        <dbReference type="Proteomes" id="UP001186944"/>
    </source>
</evidence>